<dbReference type="AlphaFoldDB" id="A0A0D9ZGX9"/>
<dbReference type="PANTHER" id="PTHR46872:SF10">
    <property type="entry name" value="MYB-LIKE DOMAIN-CONTAINING PROTEIN"/>
    <property type="match status" value="1"/>
</dbReference>
<dbReference type="Proteomes" id="UP000026961">
    <property type="component" value="Chromosome 4"/>
</dbReference>
<dbReference type="PROSITE" id="PS51156">
    <property type="entry name" value="ELM2"/>
    <property type="match status" value="1"/>
</dbReference>
<dbReference type="InterPro" id="IPR001606">
    <property type="entry name" value="ARID_dom"/>
</dbReference>
<organism evidence="4">
    <name type="scientific">Oryza glumipatula</name>
    <dbReference type="NCBI Taxonomy" id="40148"/>
    <lineage>
        <taxon>Eukaryota</taxon>
        <taxon>Viridiplantae</taxon>
        <taxon>Streptophyta</taxon>
        <taxon>Embryophyta</taxon>
        <taxon>Tracheophyta</taxon>
        <taxon>Spermatophyta</taxon>
        <taxon>Magnoliopsida</taxon>
        <taxon>Liliopsida</taxon>
        <taxon>Poales</taxon>
        <taxon>Poaceae</taxon>
        <taxon>BOP clade</taxon>
        <taxon>Oryzoideae</taxon>
        <taxon>Oryzeae</taxon>
        <taxon>Oryzinae</taxon>
        <taxon>Oryza</taxon>
    </lineage>
</organism>
<evidence type="ECO:0000313" key="4">
    <source>
        <dbReference type="EnsemblPlants" id="OGLUM04G01970.1"/>
    </source>
</evidence>
<proteinExistence type="predicted"/>
<dbReference type="EnsemblPlants" id="OGLUM04G01970.1">
    <property type="protein sequence ID" value="OGLUM04G01970.1"/>
    <property type="gene ID" value="OGLUM04G01970"/>
</dbReference>
<keyword evidence="5" id="KW-1185">Reference proteome</keyword>
<reference evidence="4" key="2">
    <citation type="submission" date="2018-05" db="EMBL/GenBank/DDBJ databases">
        <title>OgluRS3 (Oryza glumaepatula Reference Sequence Version 3).</title>
        <authorList>
            <person name="Zhang J."/>
            <person name="Kudrna D."/>
            <person name="Lee S."/>
            <person name="Talag J."/>
            <person name="Welchert J."/>
            <person name="Wing R.A."/>
        </authorList>
    </citation>
    <scope>NUCLEOTIDE SEQUENCE [LARGE SCALE GENOMIC DNA]</scope>
</reference>
<accession>A0A0D9ZGX9</accession>
<dbReference type="Pfam" id="PF01388">
    <property type="entry name" value="ARID"/>
    <property type="match status" value="1"/>
</dbReference>
<reference evidence="4" key="1">
    <citation type="submission" date="2015-04" db="UniProtKB">
        <authorList>
            <consortium name="EnsemblPlants"/>
        </authorList>
    </citation>
    <scope>IDENTIFICATION</scope>
</reference>
<protein>
    <recommendedName>
        <fullName evidence="6">ARID domain-containing protein</fullName>
    </recommendedName>
</protein>
<evidence type="ECO:0000256" key="1">
    <source>
        <dbReference type="ARBA" id="ARBA00023242"/>
    </source>
</evidence>
<keyword evidence="1" id="KW-0539">Nucleus</keyword>
<dbReference type="SUPFAM" id="SSF46774">
    <property type="entry name" value="ARID-like"/>
    <property type="match status" value="1"/>
</dbReference>
<dbReference type="HOGENOM" id="CLU_032356_2_0_1"/>
<dbReference type="STRING" id="40148.A0A0D9ZGX9"/>
<dbReference type="GO" id="GO:0003677">
    <property type="term" value="F:DNA binding"/>
    <property type="evidence" value="ECO:0007669"/>
    <property type="project" value="InterPro"/>
</dbReference>
<feature type="domain" description="ARID" evidence="2">
    <location>
        <begin position="32"/>
        <end position="127"/>
    </location>
</feature>
<feature type="domain" description="ELM2" evidence="3">
    <location>
        <begin position="325"/>
        <end position="480"/>
    </location>
</feature>
<dbReference type="PROSITE" id="PS51011">
    <property type="entry name" value="ARID"/>
    <property type="match status" value="1"/>
</dbReference>
<sequence>MDSAGVVLSILSKLQSLGFCAHLRIGDAAASDPPSDLFDAVLAAFLREVYPGGREVRPLPAKLGDGSRVDLLRLFSAIRAAGGYAATSSSPAVWASAAESVCLDATLAAPVKLIYHKYLAALDRWIQRLVEAHGPFLDGNDGRKKPEPFFHSNGRENEEPLLECNGGDLRHPILKRKREDMVGMLDWVRELAENGGEAGTMASGSANGYYSLALAARKAVFAKRARRASMTTNGALLQEIFPMDCKCCMSSSTTGIDTQEKCSKKIQLVIPQAGSDMNELINVVENTNVPSIGMEQENNIIGQAKYESRKHHNSDNWLFTSQQRNKIPVGSEFQAQVPQWTGELPVNYDNTETRKWLGTKVWPLENGNRKLSYFCNRVGKGREVVCGCNLPGSVECVRFHVAERRLQLRRELDSAFYAWGFDRMGEEIALSWTDKEEANFKACVQLNAPSSGRNFWKRLHMLFQLKGRKELVSYYFNCFLLRRRCYQNRMTPNNIDSDDEDETEFGFLGNRLGHNATKYDSSKYTLCIEKWIFPGRSDQEARENDT</sequence>
<name>A0A0D9ZGX9_9ORYZ</name>
<evidence type="ECO:0000313" key="5">
    <source>
        <dbReference type="Proteomes" id="UP000026961"/>
    </source>
</evidence>
<dbReference type="InterPro" id="IPR000949">
    <property type="entry name" value="ELM2_dom"/>
</dbReference>
<dbReference type="Gramene" id="OGLUM04G01970.1">
    <property type="protein sequence ID" value="OGLUM04G01970.1"/>
    <property type="gene ID" value="OGLUM04G01970"/>
</dbReference>
<evidence type="ECO:0000259" key="2">
    <source>
        <dbReference type="PROSITE" id="PS51011"/>
    </source>
</evidence>
<evidence type="ECO:0000259" key="3">
    <source>
        <dbReference type="PROSITE" id="PS51156"/>
    </source>
</evidence>
<evidence type="ECO:0008006" key="6">
    <source>
        <dbReference type="Google" id="ProtNLM"/>
    </source>
</evidence>
<dbReference type="SMART" id="SM01189">
    <property type="entry name" value="ELM2"/>
    <property type="match status" value="1"/>
</dbReference>
<dbReference type="eggNOG" id="ENOG502QVAG">
    <property type="taxonomic scope" value="Eukaryota"/>
</dbReference>
<dbReference type="CDD" id="cd16100">
    <property type="entry name" value="ARID"/>
    <property type="match status" value="1"/>
</dbReference>
<dbReference type="SMART" id="SM00501">
    <property type="entry name" value="BRIGHT"/>
    <property type="match status" value="1"/>
</dbReference>
<dbReference type="PANTHER" id="PTHR46872">
    <property type="entry name" value="DNA BINDING PROTEIN"/>
    <property type="match status" value="1"/>
</dbReference>
<dbReference type="Gene3D" id="1.10.150.60">
    <property type="entry name" value="ARID DNA-binding domain"/>
    <property type="match status" value="1"/>
</dbReference>
<dbReference type="InterPro" id="IPR036431">
    <property type="entry name" value="ARID_dom_sf"/>
</dbReference>